<proteinExistence type="predicted"/>
<evidence type="ECO:0000256" key="4">
    <source>
        <dbReference type="SAM" id="MobiDB-lite"/>
    </source>
</evidence>
<dbReference type="Gene3D" id="3.40.50.12780">
    <property type="entry name" value="N-terminal domain of ligase-like"/>
    <property type="match status" value="5"/>
</dbReference>
<sequence length="6211" mass="676624">MTPTPSPVRTPFGLASGPLPSTAVPLAKPENPKLGYGQTSVTIPLCTDILPATLGRVTWGILLARYTSTEQVAFGYAQIPASPLDPEAVRKALVLCTLRINADTSLAVAVDDPRSSTNQPPHLSEWTLPVDYSGQLATVLITGNGQPQESESSSIIGQDALNILAATTRTTLAVSCQVVRGSLTVRMAFDQSQVAEAAVEEFAHQFCTVARALTEAAADPEQLAGMYLGEVAWVNQTEVSRLLQFAGTISHPDAVNTPVHLFVGKWVGRIPEGIALDHQGRTVTYAQFDRMTSALARILVRDHGAQPEARIALLLPKSIGFIVALFAVLKSGAAYVPIDPEYPEERIRYIIEDSRATLVLADYETQGRLGNLTCPKLLVSNVAEALPCTEDNACPFVAHHSEPTDLAYIVYTSGTTGQPKGVMVEHGSLVSLTVNPKFDHYYGPGQRDLLIMTVCFDGMLWPTMKTLCNGGTLVLPGPDLLGDLSSVHTASVTPSFLAKLHPEQFPLLRGIFCGGEPCSQRLVNTWNPHCSVNNGYGPTETTVVSLTSVLCINDMITVGRPLRNVLAYIVDDDLHLVPVGAPGQLLIGGLGVARGYCNRPELTAQRFIANPFGPGRVYLTGDRARWLPSGQVDLLGRLDHQIKLRGFRIELEEVEATATSFPAVQLAVAAVQKDRLILFVESQSVDTIALLEYLRTHLAKFMVPDQVVSVTQLPLTANGKVDRKALPEVAEPILATPLTEPHDFTGVELRLRDAWAQILQLPAERIGAADDFFRIGGDSISAILLVSKCQQLGYKATVPLIYECRQLRTLAARLTPLAAAASEADQGQVQGPVDLTPIQRWFFSLPFRNPHHFNQSFTLRAGLAVTLDAVGSAFGRLADHHDILRARFRHNGEGVWEQFIPSAETTPDDFSITEVTVAEGDYADLILQVQSSLNLIDGPIMAACLVHSSDRPHQVRLFWTIHHVLVDLVSWRVLIEDLQTLLTGGRLPPKTLSFQAWCSQLDDYARTLRADAWPVQHMAVDNRQLLPPPQALAKSDTPARLSVSYEFDRTFTDRLLLQLTTQWRVTPRDLLLASFAWAYCQTLGTAQVSFVMEGHGREPWSDAMDVCRTVGWFTALYPLVLDIPVDSSVLAALRHAKETLQQIPNRGFPYSLLRSMPGVDPVERSKLLAKTPAQIDVQFNYFGRFGGPNSDDEALGVEWDDYFGLHDFAPGEHAIYDLNPMPLVNRDRLRLVMEYNPRVYGSTIAQQLLSRWRQGLEELADTPAASIQPLLTRFDAPLLQPTALEFDALTSDLGRRGVATANVEDILPCTPMQGGLLAASLKDPTAYVVQAAVTLSGFTDLTGLRQAWEAIVLRHGILRTIFVPTAAARSNGFAQVVLRQVTPAWTVADGCLASLAAFFRSNRAQGFDGHAPMVRVHIFPTDEPDQSLLVLSVHHALVDGWSFPILLQDLCWAYTSAPGVAQAPPVAFCSVVEAVDGQDTPSAQAFWTEYLKGARPTPAPMLHPDWPREPAFAELALSLDVAKVDLVRTAQRNGVSLSILTRAALALVLGRCLGQDDLTVGFVMAGRNLDVPGITQVVGPCINTVPLRFLLGHQPLGEWLASLQSDATRMIPFEHTSLAQVKGWCNPGKATPLFNVLAGYENFPQLTTRSQGVSARLLKVHEFTEYPLTIDFVEEADALGVKVFYQQAHYTAADITRLVGWIACVLAQFMTIDPCTPLDRLPVAQPPRDEESSGDHPASPLSRPDDYATVIRELMNSLAARSDERAVRSADGDLTYGQLLRAASDLALRLSDAQPERPLTVVAVVDGQIALATALLVALQLGLTLVVTAATDPLETVLGHAVALDAAHLIVPHRLASALSAWPLPGGIVLTEFPSSTAPPILGADPPGLAVEVGGGSYGARLVTSPPIDPSSLIIHDLVRGLVTMPPVAALCGSIDHPVVTHSLPIAMPDTAWVTLFALAHGLPLAWEGGLPSATSESTPNYFTVARASPASNPNCTVQFRNLVLDSRRLVPSHQSSPAFYLDYVGSVFTGVNVVGAANGQAGAVPYDGTASHLTLTDGQGSPCPPGMVGTLSLQDAGPLSTAESRQSPATPTTLALVDDSGVLHVLGSPGRLVTADGVQFHLSSLDRMLSARGLRSPLSVEARGGRIVTFTASSKAKLEDLSTADLPGPLQPVAILSADAYPHLSGLLEQDLVAFAEAYLYVAQGQHTALPATDSERWLAITCIAMLADEAPLLSDIWPRLLSRPPLIRRLQQRILQRFAVLLDITTLVGCSDLSMLSQVVDGGEQATAEPTPSSHGHDGSVVVRTSQLSPYQEQVWLACQLASTSGPFYHQAHLPLSPELTVSQIQGMLNHVATAVELLRTVVATEDCQPYTQVLARGNVPLEEKVGGDPSDIAAYLGQPCQDLTLDGGPLFRAYLLTEPDRVAANRFLVIRVHQILIDEADFYSFAHELERGLGVDQGSGDSFACLGPTANVPPLIRSINTSNSTSSYWEQLLADVPTDLSVPLEGRRSAVPTFRSASVEFGLAVGLVDEAATYLHKHRVLPSAIWLALVASYLGRLGGRSDVLVDLTCLSDRPIIDPGHPSAPSPATFPVRVCGISTAEQLSDLCVIITQQPHAAQWHDLIFHLDLSGQVPTMTIRYNPDLFKSGTIERLGANLLHYGQSSLVAAQPLLTAPLVCPAERHRLLEEFGRNPGAFDPSDVSTNVISLVRGSVQRSPGTVALESRSETMTYAEMNGRVENLAHALQTRGIQPQARVAVIVESHPATVMAMLALWLVRAVYVPVDCTLPEQRQRFMAETAQCTHVLNMSNAEVGWAAALPGLALLRTKSHTEPLPYHHCPDDLAYIIFTSGTTGQPKGVMVRHASLTNLLLAPETTLCPQPGTRYLQTMAVGFDVFILVALSPLCTSATVVYSDGDIAAALRHVYGVFITPSVMGSLNPADYPNLRRVMSAGEALPTELAAKWLPHCQVSNLYGPTEITVISHTLPVRPNEPVTIGRPIAGSECYIVDALDQLVPIGAVGEICVGGLGVSTGYVNRPDLNETKFVRLPYSAGPVYRTGDLGRWLPNGEVECLGRQDDQVKLRGFRIELSEVRGALLNLCDVQDAHVLVHERSLVAFVCPSPVEEAAVISALRRALPAYMVPSHVLGLDHVPRTVNGKADQQALVALFAAHRHRVRTELHLHVEPAPVSDEGHALASAVQDVLRLEGVGIGLHLPFLRLGGDSISAIQVSARCRQLGYHLSAPDLIGDKTLTEVSRLMKPVHLPAYSDDAAQAVVQYQPYSLLATSRGGIAGLREEAAAHLGVGSVEIEDVLPVSSLQQGFLVNTLKDPSAYMVQLSYEVTGPLDIARFHQSWSQVVQSHQVLRTKFVVPVDQSQHAFFQAVLRGHDFEWAYHDEPLDRFDEIEREHLVTDRSHGLTLSGPLIRFAIYRGTNDRHLFCFTCHHALLDAWSVDIIMAESLERYHGVEVEPRSQYRDFIHHVSRVDRAGMADFWRANLDGIDLQPAVQFPVHTSDNQARYDEARHTLSVGLPAIKQFSREMGLTVNSLLRAVWALTLAHYLGQPDEVSFGVLVSGRNLPVTGIEGMVGMCINTLPFRVPLGYSDCVADFLSNVHTSSSALTKFEQSSLVDIRRWAKLGADTDLFSSLLVYNSYMATVPAGCDQITYTARSGHNVTEYAYTVSFTDTGDDLVLGLSYRTRACDQAYADHLVRYIDYCLASLVTRCVSLLSDVMRLPPAEKSLIDRWSIGHTVDFPQRDWLAHQFFTQNLATRADAIALESATDQFTYAEVHHRACAIAAALHSQGARCGDRVALLFTRCPEFIFSYLAVLLLGGVCVPMDAKNAPDRLLYMVDLLDDPWVVTHSTTGDLVAELGLTQERALYADHILTNPTQEPKVQHPIEHTPDSLAYIVFTSGTTGQPKGVQVTHRSLTNFILAFSERFQLLPDCRFLLISNFSFDVLLLEIFGTFHAGGTLVFQDGQILDDLHRITACFLVPSLLAALEPTDYYNITHLLVGGEAFQASAAAKWFGEICIGGAGVSEGYWRRPELTNQAFVGNPFGPGRLYRTGDVGCWLTDGEVQVLGRKDFQVKLRGFRIELGEIESTCQAFPGVANAVALVKDKRLVVYVAPTGVDTMALKEHITAKLPHYMVPDVIVALEALPLTSIGKADRRALQALELVQEADVDDPDQHPVSETFAILRRALAETLNVDPARVTPSASFLRLGGDSISAIQFSSRCKKYGVKLTVAAILKHLTLARIDQCAELGADTSGPKFLMDPSGPVPFTAIERRILTSLRYVNHFNQSILLQCRQPLALDTLKQTVRALVVHHDILRLRLTSVDGEWSKEVLPLPTDTTTDAFLARFAAVTEDAVPLADYEGWVFRTQGSISAEHGPIMACTLLSVDERPYLYLSVHHLAIDFVSWRIILEDLETLLTGGTLPEKTLSFREWSTLANEHAQTLPDESWPSYGETALLPVDHTPPSNAPTTYRTAMTVEKHLGLELSELLYGQAAAQANASPQEFMVAALVMALADVFHLPSVEIDMEGHGRRPWRSDIDVSRTLGWFTSMYPVAFHLGQTEYYPTLPLPLRHLAHVKQRLRSVPDSGFPYSLLKYVKGNSAAPLASRGNPQLPAGVVFNYAGRFEQLLVQDAFLTPAHLSAGWSHDLSLDEPLGHALSTSGTYDARQGLGLSILFSTQLFDEAKVLAATSLWRSHLADLIQAAVATPVPCHTPSDFPHSGLSEVAFSTLVTRTLPAMGLDLAAVEDIYPCLPIQEGLLLATLKDPAAYMVQSAYDIRGPLEQQRMRAAWEATFQHHAVFRTRFLLGVAGTVHPNLQVITRRTEAQWTLSDWSSVDVVEAEAAFMRTQREEGFRPDQPMIRFGLFRTGPECHRLIISIHHAMIDGWSNGLFLQTFLRSYMGHEPLPTGQLHDLVSHVQNQSPAATERYWTAYFEGVDQPSLLAEPHHTADPTLLPTSANYYGRIDHVIESAGDLLRFGQTQGVTPSTLLRTAVAVVLHRYTGSDNPVFGTVVSGRNVAVPQIEAIVGPCINTIPFCAHLAKDTTVKGLLQAVHARGTSVYNFEHCRLTDIHQWSGVSRERPLFNVLFVFENYPETQAGVDLPIELLPGDVRDPTDVPLTLLAAVRGDSLGMRATFQTTSFSHAFVQQFLVHLANVLRNLAALPSDAPVYAVGMLSGDEEERLTNSWARNPVALPACSLAHDRFLARVQSDPDHDALRDGGRVYTYGQLHRMATRLAHRLHQTGGCGADQVVGILAGNSVELIVGQLAVWMTGSAFVVVAPDYPAERRRFILEDAACMAVVGTKGSLGEVPDGMAVSHVEIDPEALLCSDSTVDTPDVTIAPTSLAYIIYTSGTTGKPKGVMHEHRAVAQYLQGFIGAIGIAADDITPTLLTPTFDIATSETWLTLSVGGCLRIAQGDHKRALQQATRAAITPSLLSVFEPSDFPRLRSVILGGEPASQTLVDKWASAVRLFNWFGPTELAHGSHLVELNPGESVSIGRPQPNAVGLILDDYLRPVPVGVTGQLYLGGFGTARCYLNRPELTAAKFIAWPATGERIYQSGDLARWLSDGRVECLGRIDNQVKVRGFRVELGEVESALEAHPAVTQACVVVQDTHLVGYVCPPLSDDGQSILDHIRARLPHHMVPSALLGLPEFPRTRVGKIDRQALPPYDFTAASAATDLSTLAPTERQLIQVTADCLRLEPCNVGLDATFYQVGGNSLTAILLSSRCQALGLNLTVADFNRQGTFRQLARRSKATAGAQTGVAPADSEPEGPPRLLPGQHAFFSMPLANPNHMVIPVLFKASRVFPETAWQDAVRQIVQRHPMLQAQFHMDGPTGAMTYTVGQQPLPTYFGFDYQRVPDWSAMLARLPSLVQSLDYATGRLSTFHVFDLGPEQYFFYCVHHLASDYLSYQIFAADLTRLLLGQALQPPTATCRAWADRLYRATQNMNLTSLTLPPALPDLLGESTACCGPDDDGPGDVVLNHLVDADMTRDIVDLATDRLGATVLELLVTALYMAYRTVFALDTMGLAFVTHGRQPVGDVALDVSSTMGFFAHHVPVVITAPDSDDCLQTLRRAQQTLSTGIQDGLRLTLARYLRVFTDPAQQRPFQIDPPFLFSYLAPTQLTADEQGRQDLLQEQQDAVEVLRPYLVDLPFPFKVTASHDSNRLKLTVMGRRNGGYSALVERLLVAWTEALCQTVAMARDV</sequence>
<dbReference type="EMBL" id="JANBPT010000207">
    <property type="protein sequence ID" value="KAJ1925797.1"/>
    <property type="molecule type" value="Genomic_DNA"/>
</dbReference>
<feature type="domain" description="Carrier" evidence="5">
    <location>
        <begin position="5689"/>
        <end position="5765"/>
    </location>
</feature>
<evidence type="ECO:0000313" key="7">
    <source>
        <dbReference type="Proteomes" id="UP001150569"/>
    </source>
</evidence>
<keyword evidence="7" id="KW-1185">Reference proteome</keyword>
<dbReference type="InterPro" id="IPR020806">
    <property type="entry name" value="PKS_PP-bd"/>
</dbReference>
<dbReference type="NCBIfam" id="NF003417">
    <property type="entry name" value="PRK04813.1"/>
    <property type="match status" value="6"/>
</dbReference>
<dbReference type="Pfam" id="PF13193">
    <property type="entry name" value="AMP-binding_C"/>
    <property type="match status" value="2"/>
</dbReference>
<protein>
    <recommendedName>
        <fullName evidence="5">Carrier domain-containing protein</fullName>
    </recommendedName>
</protein>
<dbReference type="InterPro" id="IPR045851">
    <property type="entry name" value="AMP-bd_C_sf"/>
</dbReference>
<reference evidence="6" key="1">
    <citation type="submission" date="2022-07" db="EMBL/GenBank/DDBJ databases">
        <title>Phylogenomic reconstructions and comparative analyses of Kickxellomycotina fungi.</title>
        <authorList>
            <person name="Reynolds N.K."/>
            <person name="Stajich J.E."/>
            <person name="Barry K."/>
            <person name="Grigoriev I.V."/>
            <person name="Crous P."/>
            <person name="Smith M.E."/>
        </authorList>
    </citation>
    <scope>NUCLEOTIDE SEQUENCE</scope>
    <source>
        <strain evidence="6">RSA 861</strain>
    </source>
</reference>
<accession>A0A9W8DU00</accession>
<keyword evidence="3" id="KW-0436">Ligase</keyword>
<dbReference type="SUPFAM" id="SSF52777">
    <property type="entry name" value="CoA-dependent acyltransferases"/>
    <property type="match status" value="15"/>
</dbReference>
<dbReference type="GO" id="GO:0016874">
    <property type="term" value="F:ligase activity"/>
    <property type="evidence" value="ECO:0007669"/>
    <property type="project" value="UniProtKB-KW"/>
</dbReference>
<dbReference type="Gene3D" id="3.30.559.30">
    <property type="entry name" value="Nonribosomal peptide synthetase, condensation domain"/>
    <property type="match status" value="8"/>
</dbReference>
<dbReference type="PANTHER" id="PTHR45527">
    <property type="entry name" value="NONRIBOSOMAL PEPTIDE SYNTHETASE"/>
    <property type="match status" value="1"/>
</dbReference>
<evidence type="ECO:0000256" key="1">
    <source>
        <dbReference type="ARBA" id="ARBA00022450"/>
    </source>
</evidence>
<feature type="domain" description="Carrier" evidence="5">
    <location>
        <begin position="3185"/>
        <end position="3261"/>
    </location>
</feature>
<feature type="domain" description="Carrier" evidence="5">
    <location>
        <begin position="4188"/>
        <end position="4261"/>
    </location>
</feature>
<dbReference type="Gene3D" id="3.30.300.30">
    <property type="match status" value="4"/>
</dbReference>
<dbReference type="GO" id="GO:0031177">
    <property type="term" value="F:phosphopantetheine binding"/>
    <property type="evidence" value="ECO:0007669"/>
    <property type="project" value="InterPro"/>
</dbReference>
<dbReference type="NCBIfam" id="TIGR01733">
    <property type="entry name" value="AA-adenyl-dom"/>
    <property type="match status" value="3"/>
</dbReference>
<dbReference type="Pfam" id="PF00668">
    <property type="entry name" value="Condensation"/>
    <property type="match status" value="7"/>
</dbReference>
<dbReference type="InterPro" id="IPR023213">
    <property type="entry name" value="CAT-like_dom_sf"/>
</dbReference>
<dbReference type="Pfam" id="PF00550">
    <property type="entry name" value="PP-binding"/>
    <property type="match status" value="4"/>
</dbReference>
<organism evidence="6 7">
    <name type="scientific">Tieghemiomyces parasiticus</name>
    <dbReference type="NCBI Taxonomy" id="78921"/>
    <lineage>
        <taxon>Eukaryota</taxon>
        <taxon>Fungi</taxon>
        <taxon>Fungi incertae sedis</taxon>
        <taxon>Zoopagomycota</taxon>
        <taxon>Kickxellomycotina</taxon>
        <taxon>Dimargaritomycetes</taxon>
        <taxon>Dimargaritales</taxon>
        <taxon>Dimargaritaceae</taxon>
        <taxon>Tieghemiomyces</taxon>
    </lineage>
</organism>
<gene>
    <name evidence="6" type="ORF">IWQ60_004340</name>
</gene>
<feature type="domain" description="Carrier" evidence="5">
    <location>
        <begin position="742"/>
        <end position="818"/>
    </location>
</feature>
<dbReference type="InterPro" id="IPR010071">
    <property type="entry name" value="AA_adenyl_dom"/>
</dbReference>
<dbReference type="SMART" id="SM01294">
    <property type="entry name" value="PKS_PP_betabranch"/>
    <property type="match status" value="1"/>
</dbReference>
<dbReference type="InterPro" id="IPR042099">
    <property type="entry name" value="ANL_N_sf"/>
</dbReference>
<dbReference type="PROSITE" id="PS00455">
    <property type="entry name" value="AMP_BINDING"/>
    <property type="match status" value="4"/>
</dbReference>
<comment type="caution">
    <text evidence="6">The sequence shown here is derived from an EMBL/GenBank/DDBJ whole genome shotgun (WGS) entry which is preliminary data.</text>
</comment>
<dbReference type="Pfam" id="PF00501">
    <property type="entry name" value="AMP-binding"/>
    <property type="match status" value="4"/>
</dbReference>
<feature type="region of interest" description="Disordered" evidence="4">
    <location>
        <begin position="1720"/>
        <end position="1743"/>
    </location>
</feature>
<dbReference type="InterPro" id="IPR025110">
    <property type="entry name" value="AMP-bd_C"/>
</dbReference>
<keyword evidence="2" id="KW-0597">Phosphoprotein</keyword>
<dbReference type="CDD" id="cd19542">
    <property type="entry name" value="CT_NRPS-like"/>
    <property type="match status" value="2"/>
</dbReference>
<feature type="region of interest" description="Disordered" evidence="4">
    <location>
        <begin position="5759"/>
        <end position="5782"/>
    </location>
</feature>
<evidence type="ECO:0000313" key="6">
    <source>
        <dbReference type="EMBL" id="KAJ1925797.1"/>
    </source>
</evidence>
<dbReference type="PANTHER" id="PTHR45527:SF1">
    <property type="entry name" value="FATTY ACID SYNTHASE"/>
    <property type="match status" value="1"/>
</dbReference>
<dbReference type="Proteomes" id="UP001150569">
    <property type="component" value="Unassembled WGS sequence"/>
</dbReference>
<name>A0A9W8DU00_9FUNG</name>
<dbReference type="Gene3D" id="1.10.1200.10">
    <property type="entry name" value="ACP-like"/>
    <property type="match status" value="4"/>
</dbReference>
<dbReference type="GO" id="GO:0044550">
    <property type="term" value="P:secondary metabolite biosynthetic process"/>
    <property type="evidence" value="ECO:0007669"/>
    <property type="project" value="TreeGrafter"/>
</dbReference>
<dbReference type="OrthoDB" id="416786at2759"/>
<dbReference type="FunFam" id="3.40.50.980:FF:000001">
    <property type="entry name" value="Non-ribosomal peptide synthetase"/>
    <property type="match status" value="1"/>
</dbReference>
<evidence type="ECO:0000256" key="2">
    <source>
        <dbReference type="ARBA" id="ARBA00022553"/>
    </source>
</evidence>
<dbReference type="CDD" id="cd05930">
    <property type="entry name" value="A_NRPS"/>
    <property type="match status" value="4"/>
</dbReference>
<dbReference type="SUPFAM" id="SSF56801">
    <property type="entry name" value="Acetyl-CoA synthetase-like"/>
    <property type="match status" value="5"/>
</dbReference>
<dbReference type="SUPFAM" id="SSF47336">
    <property type="entry name" value="ACP-like"/>
    <property type="match status" value="4"/>
</dbReference>
<evidence type="ECO:0000259" key="5">
    <source>
        <dbReference type="PROSITE" id="PS50075"/>
    </source>
</evidence>
<dbReference type="SMART" id="SM00823">
    <property type="entry name" value="PKS_PP"/>
    <property type="match status" value="4"/>
</dbReference>
<dbReference type="Gene3D" id="3.30.559.10">
    <property type="entry name" value="Chloramphenicol acetyltransferase-like domain"/>
    <property type="match status" value="7"/>
</dbReference>
<dbReference type="InterPro" id="IPR020845">
    <property type="entry name" value="AMP-binding_CS"/>
</dbReference>
<dbReference type="GO" id="GO:0005737">
    <property type="term" value="C:cytoplasm"/>
    <property type="evidence" value="ECO:0007669"/>
    <property type="project" value="TreeGrafter"/>
</dbReference>
<keyword evidence="1" id="KW-0596">Phosphopantetheine</keyword>
<dbReference type="InterPro" id="IPR001242">
    <property type="entry name" value="Condensation_dom"/>
</dbReference>
<dbReference type="Gene3D" id="3.40.50.980">
    <property type="match status" value="1"/>
</dbReference>
<evidence type="ECO:0000256" key="3">
    <source>
        <dbReference type="ARBA" id="ARBA00022598"/>
    </source>
</evidence>
<dbReference type="PROSITE" id="PS50075">
    <property type="entry name" value="CARRIER"/>
    <property type="match status" value="4"/>
</dbReference>
<dbReference type="InterPro" id="IPR036736">
    <property type="entry name" value="ACP-like_sf"/>
</dbReference>
<dbReference type="InterPro" id="IPR009081">
    <property type="entry name" value="PP-bd_ACP"/>
</dbReference>
<dbReference type="InterPro" id="IPR000873">
    <property type="entry name" value="AMP-dep_synth/lig_dom"/>
</dbReference>
<dbReference type="GO" id="GO:0043041">
    <property type="term" value="P:amino acid activation for nonribosomal peptide biosynthetic process"/>
    <property type="evidence" value="ECO:0007669"/>
    <property type="project" value="TreeGrafter"/>
</dbReference>